<dbReference type="GO" id="GO:0016757">
    <property type="term" value="F:glycosyltransferase activity"/>
    <property type="evidence" value="ECO:0007669"/>
    <property type="project" value="InterPro"/>
</dbReference>
<dbReference type="CDD" id="cd03801">
    <property type="entry name" value="GT4_PimA-like"/>
    <property type="match status" value="1"/>
</dbReference>
<dbReference type="AlphaFoldDB" id="A0A4P6JWI3"/>
<keyword evidence="2" id="KW-0808">Transferase</keyword>
<evidence type="ECO:0000259" key="1">
    <source>
        <dbReference type="Pfam" id="PF00534"/>
    </source>
</evidence>
<sequence length="475" mass="53599">MMKLDGAISPENTLFVLLCFEGPDVYSTAGGLGTRVSELSEALATQGYTTHLIFIGDPNKPALETRVDGRLILERWSQWVSKYYPNGVYDGEEQKLYDYNESVPHHIYSEIVRPAVDAGKTVVIMGEDWHTAEVMCRISDLLYWFNVRQKVLLLWNLNSLMSLHRVNWGRLNYVSTLCTVSKYMKHKMWDLSVNPLVIPNGIPSRHLEPVDKEAVARLRAIVRRDNPQRLFLFKIGRFDPDKRWLMAIEAVARLKNAGYPVTLFVRGGIEPHGIEVFQRAYSLGLSIRDVMLAQRPPSLDQCMEAIEQAEPADVYNLRFFLPEEFVRTTYAAADATLANSGHEPFGLVALEVMAAQGIAVTGSTGEDYAISFENAIVTETDDPDEIVGYLLYLRRHQAEQERIRYGGYHTARQFLWDRVIENLVGKLEFLARKQDINLVSAHETVTEPAGNKDGQEEVVSEEAVEPAHVVGNLAG</sequence>
<dbReference type="PANTHER" id="PTHR12526:SF638">
    <property type="entry name" value="SPORE COAT PROTEIN SA"/>
    <property type="match status" value="1"/>
</dbReference>
<keyword evidence="3" id="KW-1185">Reference proteome</keyword>
<dbReference type="EMBL" id="CP035758">
    <property type="protein sequence ID" value="QBD79740.1"/>
    <property type="molecule type" value="Genomic_DNA"/>
</dbReference>
<dbReference type="Pfam" id="PF00534">
    <property type="entry name" value="Glycos_transf_1"/>
    <property type="match status" value="1"/>
</dbReference>
<dbReference type="Gene3D" id="3.40.50.2000">
    <property type="entry name" value="Glycogen Phosphorylase B"/>
    <property type="match status" value="2"/>
</dbReference>
<dbReference type="RefSeq" id="WP_129890806.1">
    <property type="nucleotide sequence ID" value="NZ_CP035758.1"/>
</dbReference>
<accession>A0A4P6JWI3</accession>
<feature type="domain" description="Glycosyl transferase family 1" evidence="1">
    <location>
        <begin position="227"/>
        <end position="408"/>
    </location>
</feature>
<dbReference type="Proteomes" id="UP000290365">
    <property type="component" value="Chromosome"/>
</dbReference>
<protein>
    <submittedName>
        <fullName evidence="2">Glycosyltransferase</fullName>
    </submittedName>
</protein>
<proteinExistence type="predicted"/>
<evidence type="ECO:0000313" key="3">
    <source>
        <dbReference type="Proteomes" id="UP000290365"/>
    </source>
</evidence>
<dbReference type="SUPFAM" id="SSF53756">
    <property type="entry name" value="UDP-Glycosyltransferase/glycogen phosphorylase"/>
    <property type="match status" value="1"/>
</dbReference>
<name>A0A4P6JWI3_KTERU</name>
<gene>
    <name evidence="2" type="ORF">EPA93_28685</name>
</gene>
<evidence type="ECO:0000313" key="2">
    <source>
        <dbReference type="EMBL" id="QBD79740.1"/>
    </source>
</evidence>
<organism evidence="2 3">
    <name type="scientific">Ktedonosporobacter rubrisoli</name>
    <dbReference type="NCBI Taxonomy" id="2509675"/>
    <lineage>
        <taxon>Bacteria</taxon>
        <taxon>Bacillati</taxon>
        <taxon>Chloroflexota</taxon>
        <taxon>Ktedonobacteria</taxon>
        <taxon>Ktedonobacterales</taxon>
        <taxon>Ktedonosporobacteraceae</taxon>
        <taxon>Ktedonosporobacter</taxon>
    </lineage>
</organism>
<dbReference type="OrthoDB" id="9802525at2"/>
<reference evidence="2 3" key="1">
    <citation type="submission" date="2019-01" db="EMBL/GenBank/DDBJ databases">
        <title>Ktedonosporobacter rubrisoli SCAWS-G2.</title>
        <authorList>
            <person name="Huang Y."/>
            <person name="Yan B."/>
        </authorList>
    </citation>
    <scope>NUCLEOTIDE SEQUENCE [LARGE SCALE GENOMIC DNA]</scope>
    <source>
        <strain evidence="2 3">SCAWS-G2</strain>
    </source>
</reference>
<dbReference type="InterPro" id="IPR001296">
    <property type="entry name" value="Glyco_trans_1"/>
</dbReference>
<dbReference type="PANTHER" id="PTHR12526">
    <property type="entry name" value="GLYCOSYLTRANSFERASE"/>
    <property type="match status" value="1"/>
</dbReference>
<dbReference type="KEGG" id="kbs:EPA93_28685"/>